<evidence type="ECO:0000256" key="3">
    <source>
        <dbReference type="ARBA" id="ARBA00023169"/>
    </source>
</evidence>
<dbReference type="InterPro" id="IPR021520">
    <property type="entry name" value="Stealth_CR2"/>
</dbReference>
<dbReference type="Pfam" id="PF11380">
    <property type="entry name" value="Stealth_CR2"/>
    <property type="match status" value="1"/>
</dbReference>
<dbReference type="GO" id="GO:0000271">
    <property type="term" value="P:polysaccharide biosynthetic process"/>
    <property type="evidence" value="ECO:0007669"/>
    <property type="project" value="UniProtKB-KW"/>
</dbReference>
<feature type="region of interest" description="Disordered" evidence="4">
    <location>
        <begin position="519"/>
        <end position="543"/>
    </location>
</feature>
<dbReference type="OrthoDB" id="570545at2"/>
<evidence type="ECO:0000256" key="4">
    <source>
        <dbReference type="SAM" id="MobiDB-lite"/>
    </source>
</evidence>
<keyword evidence="2" id="KW-0808">Transferase</keyword>
<dbReference type="PANTHER" id="PTHR24045:SF0">
    <property type="entry name" value="N-ACETYLGLUCOSAMINE-1-PHOSPHOTRANSFERASE SUBUNITS ALPHA_BETA"/>
    <property type="match status" value="1"/>
</dbReference>
<name>A0A9W6UMS0_9ACTN</name>
<feature type="domain" description="Stealth protein CR2 conserved region 2" evidence="5">
    <location>
        <begin position="279"/>
        <end position="368"/>
    </location>
</feature>
<dbReference type="RefSeq" id="WP_033250913.1">
    <property type="nucleotide sequence ID" value="NZ_BSRX01000004.1"/>
</dbReference>
<organism evidence="6 7">
    <name type="scientific">Kitasatospora phosalacinea</name>
    <dbReference type="NCBI Taxonomy" id="2065"/>
    <lineage>
        <taxon>Bacteria</taxon>
        <taxon>Bacillati</taxon>
        <taxon>Actinomycetota</taxon>
        <taxon>Actinomycetes</taxon>
        <taxon>Kitasatosporales</taxon>
        <taxon>Streptomycetaceae</taxon>
        <taxon>Kitasatospora</taxon>
    </lineage>
</organism>
<keyword evidence="3" id="KW-0270">Exopolysaccharide synthesis</keyword>
<comment type="caution">
    <text evidence="6">The sequence shown here is derived from an EMBL/GenBank/DDBJ whole genome shotgun (WGS) entry which is preliminary data.</text>
</comment>
<feature type="region of interest" description="Disordered" evidence="4">
    <location>
        <begin position="404"/>
        <end position="437"/>
    </location>
</feature>
<dbReference type="AlphaFoldDB" id="A0A9W6UMS0"/>
<sequence length="543" mass="59136">MAADTTHVVGNTYRALVPAGIRRRVSTQLSKDARTKIKRRLAVAAGPADRYRTERIHRRLQRTAEGAEAVRRLPGGRLAQVHSGLTPLEVLRHNLELVARTLEAAGVDWFAVPAVNDRHAALAVDARDRVRVYRALAAAFREAPGTVEQVLPAPRGGSKPRYGADVRFGRLDGAKVIRIGWLRSDPSGGLVIGTSVAVEIEFWTRRGDRLTGPRHNRVMRTLSAQSPPTTAPLGVFTQYAGTADDGVRLRTRAEFTVRRADEVDFDIDAVCLDAPGDDPELLRATLRSLHQYAPWTRRIHLLTTREAPDWLAEHPALRVHRVELPAGHRPEDVRAGLHLLPGLAEHFVLFPAGAMLGQRAKPHLFFTPFGHLRLFTAEPDGSESPDAPWRAVLEAEFGRTVAGTVRPGPHARLRSLSAPSADRLPPGAPRTDAERSGLAADPHDCLHQYWAYAEGRGLPGAARLLALRADAPFAAARLARMLARRDAALLQFGGLNDPGTPAGAAGAVRELLRTYYPVPSPYERTDRSAESAVGSDGQEVAGE</sequence>
<protein>
    <submittedName>
        <fullName evidence="6">Exopolysaccharide phosphotransferase</fullName>
    </submittedName>
</protein>
<dbReference type="PANTHER" id="PTHR24045">
    <property type="match status" value="1"/>
</dbReference>
<evidence type="ECO:0000256" key="2">
    <source>
        <dbReference type="ARBA" id="ARBA00022679"/>
    </source>
</evidence>
<evidence type="ECO:0000259" key="5">
    <source>
        <dbReference type="Pfam" id="PF11380"/>
    </source>
</evidence>
<dbReference type="GO" id="GO:0016772">
    <property type="term" value="F:transferase activity, transferring phosphorus-containing groups"/>
    <property type="evidence" value="ECO:0007669"/>
    <property type="project" value="InterPro"/>
</dbReference>
<proteinExistence type="inferred from homology"/>
<dbReference type="InterPro" id="IPR047141">
    <property type="entry name" value="Stealth"/>
</dbReference>
<evidence type="ECO:0000313" key="7">
    <source>
        <dbReference type="Proteomes" id="UP001165143"/>
    </source>
</evidence>
<reference evidence="6" key="1">
    <citation type="submission" date="2023-02" db="EMBL/GenBank/DDBJ databases">
        <title>Kitasatospora phosalacinea NBRC 14362.</title>
        <authorList>
            <person name="Ichikawa N."/>
            <person name="Sato H."/>
            <person name="Tonouchi N."/>
        </authorList>
    </citation>
    <scope>NUCLEOTIDE SEQUENCE</scope>
    <source>
        <strain evidence="6">NBRC 14362</strain>
    </source>
</reference>
<gene>
    <name evidence="6" type="ORF">Kpho01_08410</name>
</gene>
<evidence type="ECO:0000256" key="1">
    <source>
        <dbReference type="ARBA" id="ARBA00007583"/>
    </source>
</evidence>
<evidence type="ECO:0000313" key="6">
    <source>
        <dbReference type="EMBL" id="GLW52830.1"/>
    </source>
</evidence>
<dbReference type="Proteomes" id="UP001165143">
    <property type="component" value="Unassembled WGS sequence"/>
</dbReference>
<accession>A0A9W6UMS0</accession>
<comment type="similarity">
    <text evidence="1">Belongs to the stealth family.</text>
</comment>
<dbReference type="EMBL" id="BSRX01000004">
    <property type="protein sequence ID" value="GLW52830.1"/>
    <property type="molecule type" value="Genomic_DNA"/>
</dbReference>